<organism evidence="1 2">
    <name type="scientific">Toxoplasma gondii CAST</name>
    <dbReference type="NCBI Taxonomy" id="943122"/>
    <lineage>
        <taxon>Eukaryota</taxon>
        <taxon>Sar</taxon>
        <taxon>Alveolata</taxon>
        <taxon>Apicomplexa</taxon>
        <taxon>Conoidasida</taxon>
        <taxon>Coccidia</taxon>
        <taxon>Eucoccidiorida</taxon>
        <taxon>Eimeriorina</taxon>
        <taxon>Sarcocystidae</taxon>
        <taxon>Toxoplasma</taxon>
    </lineage>
</organism>
<dbReference type="VEuPathDB" id="ToxoDB:TGCAST_462928"/>
<gene>
    <name evidence="1" type="ORF">TGCAST_462928</name>
</gene>
<proteinExistence type="predicted"/>
<dbReference type="AlphaFoldDB" id="A0A3R8G506"/>
<reference evidence="1 2" key="1">
    <citation type="submission" date="2017-10" db="EMBL/GenBank/DDBJ databases">
        <authorList>
            <person name="Sibley D."/>
            <person name="Venepally P."/>
            <person name="Karamycheva S."/>
            <person name="Hadjithomas M."/>
            <person name="Khan A."/>
            <person name="Brunk B."/>
            <person name="Roos D."/>
            <person name="Caler E."/>
            <person name="Lorenzi H."/>
        </authorList>
    </citation>
    <scope>NUCLEOTIDE SEQUENCE [LARGE SCALE GENOMIC DNA]</scope>
    <source>
        <strain evidence="1 2">CAST</strain>
    </source>
</reference>
<sequence>MYTPEMSTEAFRSSYTKKKASFLVLSCVRSHGSCVVESLSRVGVPAFLSRLFRGLSPLQLLFVVQLSPQKKSLARPPSQRLSRCTQTALALCMCEVEHRRVPGFQRFFSLP</sequence>
<dbReference type="Proteomes" id="UP000284452">
    <property type="component" value="Unassembled WGS sequence"/>
</dbReference>
<evidence type="ECO:0000313" key="1">
    <source>
        <dbReference type="EMBL" id="RQX69506.1"/>
    </source>
</evidence>
<name>A0A3R8G506_TOXGO</name>
<evidence type="ECO:0000313" key="2">
    <source>
        <dbReference type="Proteomes" id="UP000284452"/>
    </source>
</evidence>
<protein>
    <submittedName>
        <fullName evidence="1">Uncharacterized protein</fullName>
    </submittedName>
</protein>
<comment type="caution">
    <text evidence="1">The sequence shown here is derived from an EMBL/GenBank/DDBJ whole genome shotgun (WGS) entry which is preliminary data.</text>
</comment>
<dbReference type="EMBL" id="AHIV02001557">
    <property type="protein sequence ID" value="RQX69506.1"/>
    <property type="molecule type" value="Genomic_DNA"/>
</dbReference>
<accession>A0A3R8G506</accession>